<keyword evidence="4 6" id="KW-1133">Transmembrane helix</keyword>
<dbReference type="Pfam" id="PF10190">
    <property type="entry name" value="Tmemb_170"/>
    <property type="match status" value="1"/>
</dbReference>
<dbReference type="VEuPathDB" id="AmoebaDB:DDB_G0291874"/>
<sequence length="111" mass="12545">MVNLEHSNTYFDIFISITFWVTFLISSAYFLSGLSASFSIKKTKFSPFFPVITTIYGFAIGLFYGVISSIILTAVCVSANLTLKWYQSFLCSLVLTIVHIILSFFQNILQI</sequence>
<dbReference type="AlphaFoldDB" id="Q54E18"/>
<dbReference type="InterPro" id="IPR019334">
    <property type="entry name" value="TMEM170A/B/YPR153W-like"/>
</dbReference>
<feature type="transmembrane region" description="Helical" evidence="6">
    <location>
        <begin position="48"/>
        <end position="73"/>
    </location>
</feature>
<evidence type="ECO:0000256" key="3">
    <source>
        <dbReference type="ARBA" id="ARBA00022692"/>
    </source>
</evidence>
<organism evidence="7 8">
    <name type="scientific">Dictyostelium discoideum</name>
    <name type="common">Social amoeba</name>
    <dbReference type="NCBI Taxonomy" id="44689"/>
    <lineage>
        <taxon>Eukaryota</taxon>
        <taxon>Amoebozoa</taxon>
        <taxon>Evosea</taxon>
        <taxon>Eumycetozoa</taxon>
        <taxon>Dictyostelia</taxon>
        <taxon>Dictyosteliales</taxon>
        <taxon>Dictyosteliaceae</taxon>
        <taxon>Dictyostelium</taxon>
    </lineage>
</organism>
<dbReference type="PANTHER" id="PTHR22779:SF6">
    <property type="entry name" value="SD17342P"/>
    <property type="match status" value="1"/>
</dbReference>
<dbReference type="GO" id="GO:0016020">
    <property type="term" value="C:membrane"/>
    <property type="evidence" value="ECO:0007669"/>
    <property type="project" value="UniProtKB-SubCell"/>
</dbReference>
<evidence type="ECO:0000256" key="5">
    <source>
        <dbReference type="ARBA" id="ARBA00023136"/>
    </source>
</evidence>
<dbReference type="GeneID" id="8628376"/>
<evidence type="ECO:0000256" key="1">
    <source>
        <dbReference type="ARBA" id="ARBA00004141"/>
    </source>
</evidence>
<name>Q54E18_DICDI</name>
<dbReference type="RefSeq" id="XP_629878.1">
    <property type="nucleotide sequence ID" value="XM_629876.1"/>
</dbReference>
<keyword evidence="8" id="KW-1185">Reference proteome</keyword>
<comment type="caution">
    <text evidence="7">The sequence shown here is derived from an EMBL/GenBank/DDBJ whole genome shotgun (WGS) entry which is preliminary data.</text>
</comment>
<evidence type="ECO:0000313" key="7">
    <source>
        <dbReference type="EMBL" id="EAL61467.1"/>
    </source>
</evidence>
<dbReference type="EMBL" id="AAFI02000186">
    <property type="protein sequence ID" value="EAL61467.1"/>
    <property type="molecule type" value="Genomic_DNA"/>
</dbReference>
<dbReference type="Proteomes" id="UP000002195">
    <property type="component" value="Unassembled WGS sequence"/>
</dbReference>
<accession>Q54E18</accession>
<evidence type="ECO:0000313" key="8">
    <source>
        <dbReference type="Proteomes" id="UP000002195"/>
    </source>
</evidence>
<evidence type="ECO:0000256" key="2">
    <source>
        <dbReference type="ARBA" id="ARBA00006325"/>
    </source>
</evidence>
<dbReference type="FunCoup" id="Q54E18">
    <property type="interactions" value="1"/>
</dbReference>
<dbReference type="PhylomeDB" id="Q54E18"/>
<keyword evidence="3 6" id="KW-0812">Transmembrane</keyword>
<dbReference type="KEGG" id="ddi:DDB_G0291874"/>
<dbReference type="InParanoid" id="Q54E18"/>
<protein>
    <submittedName>
        <fullName evidence="7">Uncharacterized protein</fullName>
    </submittedName>
</protein>
<dbReference type="HOGENOM" id="CLU_161007_0_0_1"/>
<evidence type="ECO:0000256" key="4">
    <source>
        <dbReference type="ARBA" id="ARBA00022989"/>
    </source>
</evidence>
<comment type="similarity">
    <text evidence="2">Belongs to the TMEM170 family.</text>
</comment>
<evidence type="ECO:0000256" key="6">
    <source>
        <dbReference type="SAM" id="Phobius"/>
    </source>
</evidence>
<reference evidence="7 8" key="1">
    <citation type="journal article" date="2005" name="Nature">
        <title>The genome of the social amoeba Dictyostelium discoideum.</title>
        <authorList>
            <consortium name="The Dictyostelium discoideum Sequencing Consortium"/>
            <person name="Eichinger L."/>
            <person name="Pachebat J.A."/>
            <person name="Glockner G."/>
            <person name="Rajandream M.A."/>
            <person name="Sucgang R."/>
            <person name="Berriman M."/>
            <person name="Song J."/>
            <person name="Olsen R."/>
            <person name="Szafranski K."/>
            <person name="Xu Q."/>
            <person name="Tunggal B."/>
            <person name="Kummerfeld S."/>
            <person name="Madera M."/>
            <person name="Konfortov B.A."/>
            <person name="Rivero F."/>
            <person name="Bankier A.T."/>
            <person name="Lehmann R."/>
            <person name="Hamlin N."/>
            <person name="Davies R."/>
            <person name="Gaudet P."/>
            <person name="Fey P."/>
            <person name="Pilcher K."/>
            <person name="Chen G."/>
            <person name="Saunders D."/>
            <person name="Sodergren E."/>
            <person name="Davis P."/>
            <person name="Kerhornou A."/>
            <person name="Nie X."/>
            <person name="Hall N."/>
            <person name="Anjard C."/>
            <person name="Hemphill L."/>
            <person name="Bason N."/>
            <person name="Farbrother P."/>
            <person name="Desany B."/>
            <person name="Just E."/>
            <person name="Morio T."/>
            <person name="Rost R."/>
            <person name="Churcher C."/>
            <person name="Cooper J."/>
            <person name="Haydock S."/>
            <person name="van Driessche N."/>
            <person name="Cronin A."/>
            <person name="Goodhead I."/>
            <person name="Muzny D."/>
            <person name="Mourier T."/>
            <person name="Pain A."/>
            <person name="Lu M."/>
            <person name="Harper D."/>
            <person name="Lindsay R."/>
            <person name="Hauser H."/>
            <person name="James K."/>
            <person name="Quiles M."/>
            <person name="Madan Babu M."/>
            <person name="Saito T."/>
            <person name="Buchrieser C."/>
            <person name="Wardroper A."/>
            <person name="Felder M."/>
            <person name="Thangavelu M."/>
            <person name="Johnson D."/>
            <person name="Knights A."/>
            <person name="Loulseged H."/>
            <person name="Mungall K."/>
            <person name="Oliver K."/>
            <person name="Price C."/>
            <person name="Quail M.A."/>
            <person name="Urushihara H."/>
            <person name="Hernandez J."/>
            <person name="Rabbinowitsch E."/>
            <person name="Steffen D."/>
            <person name="Sanders M."/>
            <person name="Ma J."/>
            <person name="Kohara Y."/>
            <person name="Sharp S."/>
            <person name="Simmonds M."/>
            <person name="Spiegler S."/>
            <person name="Tivey A."/>
            <person name="Sugano S."/>
            <person name="White B."/>
            <person name="Walker D."/>
            <person name="Woodward J."/>
            <person name="Winckler T."/>
            <person name="Tanaka Y."/>
            <person name="Shaulsky G."/>
            <person name="Schleicher M."/>
            <person name="Weinstock G."/>
            <person name="Rosenthal A."/>
            <person name="Cox E.C."/>
            <person name="Chisholm R.L."/>
            <person name="Gibbs R."/>
            <person name="Loomis W.F."/>
            <person name="Platzer M."/>
            <person name="Kay R.R."/>
            <person name="Williams J."/>
            <person name="Dear P.H."/>
            <person name="Noegel A.A."/>
            <person name="Barrell B."/>
            <person name="Kuspa A."/>
        </authorList>
    </citation>
    <scope>NUCLEOTIDE SEQUENCE [LARGE SCALE GENOMIC DNA]</scope>
    <source>
        <strain evidence="7 8">AX4</strain>
    </source>
</reference>
<feature type="transmembrane region" description="Helical" evidence="6">
    <location>
        <begin position="85"/>
        <end position="105"/>
    </location>
</feature>
<gene>
    <name evidence="7" type="ORF">DDB_G0291874</name>
</gene>
<dbReference type="PaxDb" id="44689-DDB0184104"/>
<dbReference type="dictyBase" id="DDB_G0291874"/>
<dbReference type="PANTHER" id="PTHR22779">
    <property type="entry name" value="SD17342P"/>
    <property type="match status" value="1"/>
</dbReference>
<feature type="transmembrane region" description="Helical" evidence="6">
    <location>
        <begin position="13"/>
        <end position="36"/>
    </location>
</feature>
<proteinExistence type="inferred from homology"/>
<keyword evidence="5 6" id="KW-0472">Membrane</keyword>
<comment type="subcellular location">
    <subcellularLocation>
        <location evidence="1">Membrane</location>
        <topology evidence="1">Multi-pass membrane protein</topology>
    </subcellularLocation>
</comment>